<reference evidence="2" key="1">
    <citation type="submission" date="2023-08" db="EMBL/GenBank/DDBJ databases">
        <title>Reference Genome Resource for the Citrus Pathogen Phytophthora citrophthora.</title>
        <authorList>
            <person name="Moller H."/>
            <person name="Coetzee B."/>
            <person name="Rose L.J."/>
            <person name="Van Niekerk J.M."/>
        </authorList>
    </citation>
    <scope>NUCLEOTIDE SEQUENCE</scope>
    <source>
        <strain evidence="2">STE-U-9442</strain>
    </source>
</reference>
<protein>
    <submittedName>
        <fullName evidence="2">Uncharacterized protein</fullName>
    </submittedName>
</protein>
<name>A0AAD9GZN0_9STRA</name>
<sequence>MDIKQESETGDQALTPASPSTGRERIGMPDDAEETSNTAGRERGGGTETGINPPVTGVTTAELMHLLRGVTEQLVKRKESHSKIRAPQLAKQKRYRSKHK</sequence>
<feature type="compositionally biased region" description="Basic residues" evidence="1">
    <location>
        <begin position="91"/>
        <end position="100"/>
    </location>
</feature>
<dbReference type="AlphaFoldDB" id="A0AAD9GZN0"/>
<evidence type="ECO:0000313" key="3">
    <source>
        <dbReference type="Proteomes" id="UP001259832"/>
    </source>
</evidence>
<evidence type="ECO:0000313" key="2">
    <source>
        <dbReference type="EMBL" id="KAK1947702.1"/>
    </source>
</evidence>
<feature type="region of interest" description="Disordered" evidence="1">
    <location>
        <begin position="74"/>
        <end position="100"/>
    </location>
</feature>
<feature type="compositionally biased region" description="Polar residues" evidence="1">
    <location>
        <begin position="10"/>
        <end position="21"/>
    </location>
</feature>
<dbReference type="EMBL" id="JASMQC010000002">
    <property type="protein sequence ID" value="KAK1947702.1"/>
    <property type="molecule type" value="Genomic_DNA"/>
</dbReference>
<comment type="caution">
    <text evidence="2">The sequence shown here is derived from an EMBL/GenBank/DDBJ whole genome shotgun (WGS) entry which is preliminary data.</text>
</comment>
<organism evidence="2 3">
    <name type="scientific">Phytophthora citrophthora</name>
    <dbReference type="NCBI Taxonomy" id="4793"/>
    <lineage>
        <taxon>Eukaryota</taxon>
        <taxon>Sar</taxon>
        <taxon>Stramenopiles</taxon>
        <taxon>Oomycota</taxon>
        <taxon>Peronosporomycetes</taxon>
        <taxon>Peronosporales</taxon>
        <taxon>Peronosporaceae</taxon>
        <taxon>Phytophthora</taxon>
    </lineage>
</organism>
<dbReference type="Proteomes" id="UP001259832">
    <property type="component" value="Unassembled WGS sequence"/>
</dbReference>
<keyword evidence="3" id="KW-1185">Reference proteome</keyword>
<gene>
    <name evidence="2" type="ORF">P3T76_001712</name>
</gene>
<proteinExistence type="predicted"/>
<feature type="region of interest" description="Disordered" evidence="1">
    <location>
        <begin position="1"/>
        <end position="56"/>
    </location>
</feature>
<evidence type="ECO:0000256" key="1">
    <source>
        <dbReference type="SAM" id="MobiDB-lite"/>
    </source>
</evidence>
<accession>A0AAD9GZN0</accession>